<name>A0A2U9B5A8_SCOMX</name>
<dbReference type="Proteomes" id="UP000246464">
    <property type="component" value="Chromosome 3"/>
</dbReference>
<evidence type="ECO:0000256" key="1">
    <source>
        <dbReference type="SAM" id="MobiDB-lite"/>
    </source>
</evidence>
<keyword evidence="3" id="KW-1185">Reference proteome</keyword>
<reference evidence="2 3" key="1">
    <citation type="submission" date="2017-12" db="EMBL/GenBank/DDBJ databases">
        <title>Integrating genomic resources of turbot (Scophthalmus maximus) in depth evaluation of genetic and physical mapping variation across individuals.</title>
        <authorList>
            <person name="Martinez P."/>
        </authorList>
    </citation>
    <scope>NUCLEOTIDE SEQUENCE [LARGE SCALE GENOMIC DNA]</scope>
</reference>
<sequence>MLKPQQHGGELIMCESLPVFGKPWYWQRSSSTMESTRSLTQVIMEMRDDINKLEAENRELRGDYGQRSLGAKPGEAGPVSSAQGQRVELEENPYVNNPYVNLRRNVSAPVLEAQFKVFSLHIYLCIVTMNPFRCSQFYFPENTVMTVRRYSISSNLPAVTLREGRSDRVRRGDSGWRRLQEEIQHGNGIVGNPARGDVGGVTNRHSLQEYVHKNRAKVKTVTFLLPVDDIYTNRPVLTKHQEEPKFSELASITETDS</sequence>
<feature type="region of interest" description="Disordered" evidence="1">
    <location>
        <begin position="62"/>
        <end position="85"/>
    </location>
</feature>
<evidence type="ECO:0000313" key="3">
    <source>
        <dbReference type="Proteomes" id="UP000246464"/>
    </source>
</evidence>
<proteinExistence type="predicted"/>
<protein>
    <submittedName>
        <fullName evidence="2">Uncharacterized protein</fullName>
    </submittedName>
</protein>
<organism evidence="2 3">
    <name type="scientific">Scophthalmus maximus</name>
    <name type="common">Turbot</name>
    <name type="synonym">Psetta maxima</name>
    <dbReference type="NCBI Taxonomy" id="52904"/>
    <lineage>
        <taxon>Eukaryota</taxon>
        <taxon>Metazoa</taxon>
        <taxon>Chordata</taxon>
        <taxon>Craniata</taxon>
        <taxon>Vertebrata</taxon>
        <taxon>Euteleostomi</taxon>
        <taxon>Actinopterygii</taxon>
        <taxon>Neopterygii</taxon>
        <taxon>Teleostei</taxon>
        <taxon>Neoteleostei</taxon>
        <taxon>Acanthomorphata</taxon>
        <taxon>Carangaria</taxon>
        <taxon>Pleuronectiformes</taxon>
        <taxon>Pleuronectoidei</taxon>
        <taxon>Scophthalmidae</taxon>
        <taxon>Scophthalmus</taxon>
    </lineage>
</organism>
<gene>
    <name evidence="2" type="ORF">SMAX5B_013496</name>
</gene>
<dbReference type="EMBL" id="CP026245">
    <property type="protein sequence ID" value="AWO99005.1"/>
    <property type="molecule type" value="Genomic_DNA"/>
</dbReference>
<dbReference type="AlphaFoldDB" id="A0A2U9B5A8"/>
<accession>A0A2U9B5A8</accession>
<evidence type="ECO:0000313" key="2">
    <source>
        <dbReference type="EMBL" id="AWO99005.1"/>
    </source>
</evidence>